<feature type="compositionally biased region" description="Basic and acidic residues" evidence="6">
    <location>
        <begin position="205"/>
        <end position="218"/>
    </location>
</feature>
<feature type="compositionally biased region" description="Basic and acidic residues" evidence="6">
    <location>
        <begin position="161"/>
        <end position="187"/>
    </location>
</feature>
<dbReference type="Pfam" id="PF15807">
    <property type="entry name" value="MAP17"/>
    <property type="match status" value="1"/>
</dbReference>
<dbReference type="GO" id="GO:0016020">
    <property type="term" value="C:membrane"/>
    <property type="evidence" value="ECO:0007669"/>
    <property type="project" value="UniProtKB-SubCell"/>
</dbReference>
<dbReference type="PANTHER" id="PTHR15296:SF2">
    <property type="entry name" value="SMALL INTEGRAL MEMBRANE PROTEIN 24"/>
    <property type="match status" value="1"/>
</dbReference>
<keyword evidence="3 7" id="KW-1133">Transmembrane helix</keyword>
<comment type="similarity">
    <text evidence="5">Belongs to the PDZK1-interacting protein 1/SMIM24 family.</text>
</comment>
<evidence type="ECO:0000256" key="2">
    <source>
        <dbReference type="ARBA" id="ARBA00022692"/>
    </source>
</evidence>
<proteinExistence type="inferred from homology"/>
<protein>
    <recommendedName>
        <fullName evidence="9">Small integral membrane protein 24</fullName>
    </recommendedName>
</protein>
<accession>A0A8C2QV66</accession>
<dbReference type="Ensembl" id="ENSCHIT00010014555.1">
    <property type="protein sequence ID" value="ENSCHIP00010010288.1"/>
    <property type="gene ID" value="ENSCHIG00010007684.1"/>
</dbReference>
<dbReference type="InterPro" id="IPR031627">
    <property type="entry name" value="PDZK1IP1/SMIM24"/>
</dbReference>
<evidence type="ECO:0000256" key="5">
    <source>
        <dbReference type="ARBA" id="ARBA00049650"/>
    </source>
</evidence>
<reference evidence="8" key="2">
    <citation type="submission" date="2025-08" db="UniProtKB">
        <authorList>
            <consortium name="Ensembl"/>
        </authorList>
    </citation>
    <scope>IDENTIFICATION</scope>
</reference>
<keyword evidence="4 7" id="KW-0472">Membrane</keyword>
<evidence type="ECO:0000313" key="8">
    <source>
        <dbReference type="Ensembl" id="ENSCHIP00010010288.1"/>
    </source>
</evidence>
<evidence type="ECO:0000256" key="7">
    <source>
        <dbReference type="SAM" id="Phobius"/>
    </source>
</evidence>
<name>A0A8C2QV66_CAPHI</name>
<reference evidence="8" key="1">
    <citation type="submission" date="2019-03" db="EMBL/GenBank/DDBJ databases">
        <title>Genome sequencing and reference-guided assembly of Black Bengal Goat (Capra hircus).</title>
        <authorList>
            <person name="Siddiki A.Z."/>
            <person name="Baten A."/>
            <person name="Billah M."/>
            <person name="Alam M.A.U."/>
            <person name="Shawrob K.S.M."/>
            <person name="Saha S."/>
            <person name="Chowdhury M."/>
            <person name="Rahman A.H."/>
            <person name="Stear M."/>
            <person name="Miah G."/>
            <person name="Das G.B."/>
            <person name="Hossain M.M."/>
            <person name="Kumkum M."/>
            <person name="Islam M.S."/>
            <person name="Mollah A.M."/>
            <person name="Ahsan A."/>
            <person name="Tusar F."/>
            <person name="Khan M.K.I."/>
        </authorList>
    </citation>
    <scope>NUCLEOTIDE SEQUENCE [LARGE SCALE GENOMIC DNA]</scope>
</reference>
<dbReference type="PANTHER" id="PTHR15296">
    <property type="entry name" value="MEMBRANE-ASSOCIATED PROTEIN MAP17"/>
    <property type="match status" value="1"/>
</dbReference>
<evidence type="ECO:0000256" key="6">
    <source>
        <dbReference type="SAM" id="MobiDB-lite"/>
    </source>
</evidence>
<sequence length="218" mass="24991">MLMSEHLLHSSFPVLLGAPTFPWCFPGGSDSKESTCNAGRPGTDPWIGKIPWRRAWQPPPVFWPQTERSLAGYSPWGCPESDTTEGLILHFPPFPFLSPHCPRFPTERHLKPWLVGLAAVVGFLFIVFVLMLANRLWCSKARAEDEERPSFRMHPNPYEEVDLRKEDKKGKAEKEEKAEEKKAGKGEKAKKKGKRNFGLELEENEERRDYEKVKNTAM</sequence>
<dbReference type="AlphaFoldDB" id="A0A8C2QV66"/>
<evidence type="ECO:0000256" key="4">
    <source>
        <dbReference type="ARBA" id="ARBA00023136"/>
    </source>
</evidence>
<evidence type="ECO:0000256" key="3">
    <source>
        <dbReference type="ARBA" id="ARBA00022989"/>
    </source>
</evidence>
<feature type="transmembrane region" description="Helical" evidence="7">
    <location>
        <begin position="113"/>
        <end position="133"/>
    </location>
</feature>
<organism evidence="8">
    <name type="scientific">Capra hircus</name>
    <name type="common">Goat</name>
    <dbReference type="NCBI Taxonomy" id="9925"/>
    <lineage>
        <taxon>Eukaryota</taxon>
        <taxon>Metazoa</taxon>
        <taxon>Chordata</taxon>
        <taxon>Craniata</taxon>
        <taxon>Vertebrata</taxon>
        <taxon>Euteleostomi</taxon>
        <taxon>Mammalia</taxon>
        <taxon>Eutheria</taxon>
        <taxon>Laurasiatheria</taxon>
        <taxon>Artiodactyla</taxon>
        <taxon>Ruminantia</taxon>
        <taxon>Pecora</taxon>
        <taxon>Bovidae</taxon>
        <taxon>Caprinae</taxon>
        <taxon>Capra</taxon>
    </lineage>
</organism>
<keyword evidence="2 7" id="KW-0812">Transmembrane</keyword>
<evidence type="ECO:0008006" key="9">
    <source>
        <dbReference type="Google" id="ProtNLM"/>
    </source>
</evidence>
<feature type="region of interest" description="Disordered" evidence="6">
    <location>
        <begin position="148"/>
        <end position="218"/>
    </location>
</feature>
<evidence type="ECO:0000256" key="1">
    <source>
        <dbReference type="ARBA" id="ARBA00004167"/>
    </source>
</evidence>
<comment type="subcellular location">
    <subcellularLocation>
        <location evidence="1">Membrane</location>
        <topology evidence="1">Single-pass membrane protein</topology>
    </subcellularLocation>
</comment>